<dbReference type="EMBL" id="CP023406">
    <property type="protein sequence ID" value="ATD66433.1"/>
    <property type="molecule type" value="Genomic_DNA"/>
</dbReference>
<protein>
    <recommendedName>
        <fullName evidence="1">LysM domain-containing protein</fullName>
    </recommendedName>
</protein>
<gene>
    <name evidence="2" type="ORF">CNR27_02350</name>
</gene>
<dbReference type="RefSeq" id="WP_096296763.1">
    <property type="nucleotide sequence ID" value="NZ_CP023406.1"/>
</dbReference>
<dbReference type="KEGG" id="lum:CNR27_02350"/>
<dbReference type="PANTHER" id="PTHR34700">
    <property type="entry name" value="POTASSIUM BINDING PROTEIN KBP"/>
    <property type="match status" value="1"/>
</dbReference>
<dbReference type="AlphaFoldDB" id="A0A290XBI2"/>
<dbReference type="OrthoDB" id="370541at2"/>
<keyword evidence="3" id="KW-1185">Reference proteome</keyword>
<feature type="domain" description="LysM" evidence="1">
    <location>
        <begin position="13"/>
        <end position="62"/>
    </location>
</feature>
<reference evidence="3" key="1">
    <citation type="submission" date="2017-09" db="EMBL/GenBank/DDBJ databases">
        <title>Luteimonas liuhanmingii sp.nov., isolated from the intestinal contents of Tibetan Plateau Pika in Yushu, Qinghai Province, China.</title>
        <authorList>
            <person name="Gui Z."/>
        </authorList>
    </citation>
    <scope>NUCLEOTIDE SEQUENCE [LARGE SCALE GENOMIC DNA]</scope>
    <source>
        <strain evidence="3">100111</strain>
    </source>
</reference>
<evidence type="ECO:0000313" key="2">
    <source>
        <dbReference type="EMBL" id="ATD66433.1"/>
    </source>
</evidence>
<dbReference type="Gene3D" id="3.10.350.10">
    <property type="entry name" value="LysM domain"/>
    <property type="match status" value="1"/>
</dbReference>
<dbReference type="CDD" id="cd00118">
    <property type="entry name" value="LysM"/>
    <property type="match status" value="1"/>
</dbReference>
<dbReference type="PANTHER" id="PTHR34700:SF4">
    <property type="entry name" value="PHAGE-LIKE ELEMENT PBSX PROTEIN XKDP"/>
    <property type="match status" value="1"/>
</dbReference>
<accession>A0A290XBI2</accession>
<proteinExistence type="predicted"/>
<dbReference type="InterPro" id="IPR036779">
    <property type="entry name" value="LysM_dom_sf"/>
</dbReference>
<dbReference type="Pfam" id="PF01476">
    <property type="entry name" value="LysM"/>
    <property type="match status" value="1"/>
</dbReference>
<dbReference type="InterPro" id="IPR018392">
    <property type="entry name" value="LysM"/>
</dbReference>
<dbReference type="SUPFAM" id="SSF54106">
    <property type="entry name" value="LysM domain"/>
    <property type="match status" value="1"/>
</dbReference>
<dbReference type="Proteomes" id="UP000218968">
    <property type="component" value="Chromosome"/>
</dbReference>
<evidence type="ECO:0000259" key="1">
    <source>
        <dbReference type="PROSITE" id="PS51782"/>
    </source>
</evidence>
<dbReference type="PROSITE" id="PS51782">
    <property type="entry name" value="LYSM"/>
    <property type="match status" value="1"/>
</dbReference>
<evidence type="ECO:0000313" key="3">
    <source>
        <dbReference type="Proteomes" id="UP000218968"/>
    </source>
</evidence>
<sequence length="65" mass="7207">MTLSRNADATSLRTYVVRKGDTLSGIAEAELGAQDRWRELFEANRDLLDDPDCIQAGQVLQLPSD</sequence>
<name>A0A290XBI2_9GAMM</name>
<dbReference type="InterPro" id="IPR052196">
    <property type="entry name" value="Bact_Kbp"/>
</dbReference>
<organism evidence="2 3">
    <name type="scientific">Luteimonas chenhongjianii</name>
    <dbReference type="NCBI Taxonomy" id="2006110"/>
    <lineage>
        <taxon>Bacteria</taxon>
        <taxon>Pseudomonadati</taxon>
        <taxon>Pseudomonadota</taxon>
        <taxon>Gammaproteobacteria</taxon>
        <taxon>Lysobacterales</taxon>
        <taxon>Lysobacteraceae</taxon>
        <taxon>Luteimonas</taxon>
    </lineage>
</organism>
<dbReference type="SMART" id="SM00257">
    <property type="entry name" value="LysM"/>
    <property type="match status" value="1"/>
</dbReference>